<proteinExistence type="inferred from homology"/>
<comment type="similarity">
    <text evidence="1">Belongs to the 'phage' integrase family.</text>
</comment>
<dbReference type="Pfam" id="PF13356">
    <property type="entry name" value="Arm-DNA-bind_3"/>
    <property type="match status" value="1"/>
</dbReference>
<dbReference type="SUPFAM" id="SSF56349">
    <property type="entry name" value="DNA breaking-rejoining enzymes"/>
    <property type="match status" value="1"/>
</dbReference>
<name>A0A143PNM5_LUTPR</name>
<keyword evidence="2" id="KW-0229">DNA integration</keyword>
<evidence type="ECO:0000256" key="4">
    <source>
        <dbReference type="ARBA" id="ARBA00023172"/>
    </source>
</evidence>
<dbReference type="CDD" id="cd00796">
    <property type="entry name" value="INT_Rci_Hp1_C"/>
    <property type="match status" value="1"/>
</dbReference>
<feature type="domain" description="Tyr recombinase" evidence="5">
    <location>
        <begin position="197"/>
        <end position="399"/>
    </location>
</feature>
<dbReference type="Proteomes" id="UP000076079">
    <property type="component" value="Chromosome"/>
</dbReference>
<dbReference type="OrthoDB" id="9803188at2"/>
<dbReference type="Gene3D" id="1.10.150.130">
    <property type="match status" value="1"/>
</dbReference>
<dbReference type="RefSeq" id="WP_110171704.1">
    <property type="nucleotide sequence ID" value="NZ_CP015136.1"/>
</dbReference>
<keyword evidence="3" id="KW-0238">DNA-binding</keyword>
<dbReference type="EMBL" id="CP015136">
    <property type="protein sequence ID" value="AMY10016.1"/>
    <property type="molecule type" value="Genomic_DNA"/>
</dbReference>
<sequence>MQATINATLVKTLTAQPLAADQDVRDNKLRGFVLRCRRSGIHTYRAQVGRGQWVTIGTTDKLTTQQARDEATRVLSAVALGANPVEERRAKRQAHDLAGFLNDVYEPWATVHLTTGTETIARLRASFAELLETKLSALSAWHLERWRTNRRKAGVRPSTINRDLNDLRALLGRAVQWKHLKGNPLDDVKPERVDRRANVRYLSRDEEGRLLTALAARDERLRDGRASANVWRDARGYEPLPTLETYADHLTPLVLLAMHTGLRRGELFSLEWPDINLAAARLTVRGQTAKSGQTRHLPLNGAAIGVLTAWGPRPAGYVFPSPNDSSRPLADVKTAWLELLKRASIAGFRFHDLRHTFASNLVQAGVDLAVVRDLLGHSTILMTEKYAHLSPNQAVDAVARLVRSWLVDCIS</sequence>
<evidence type="ECO:0000256" key="1">
    <source>
        <dbReference type="ARBA" id="ARBA00008857"/>
    </source>
</evidence>
<evidence type="ECO:0000259" key="5">
    <source>
        <dbReference type="PROSITE" id="PS51898"/>
    </source>
</evidence>
<evidence type="ECO:0000256" key="3">
    <source>
        <dbReference type="ARBA" id="ARBA00023125"/>
    </source>
</evidence>
<dbReference type="GO" id="GO:0006310">
    <property type="term" value="P:DNA recombination"/>
    <property type="evidence" value="ECO:0007669"/>
    <property type="project" value="UniProtKB-KW"/>
</dbReference>
<dbReference type="KEGG" id="abac:LuPra_03243"/>
<evidence type="ECO:0000313" key="7">
    <source>
        <dbReference type="Proteomes" id="UP000076079"/>
    </source>
</evidence>
<accession>A0A143PNM5</accession>
<dbReference type="PANTHER" id="PTHR30629:SF2">
    <property type="entry name" value="PROPHAGE INTEGRASE INTS-RELATED"/>
    <property type="match status" value="1"/>
</dbReference>
<dbReference type="InterPro" id="IPR050808">
    <property type="entry name" value="Phage_Integrase"/>
</dbReference>
<evidence type="ECO:0000256" key="2">
    <source>
        <dbReference type="ARBA" id="ARBA00022908"/>
    </source>
</evidence>
<dbReference type="Gene3D" id="3.30.160.390">
    <property type="entry name" value="Integrase, DNA-binding domain"/>
    <property type="match status" value="1"/>
</dbReference>
<dbReference type="InterPro" id="IPR011010">
    <property type="entry name" value="DNA_brk_join_enz"/>
</dbReference>
<keyword evidence="4" id="KW-0233">DNA recombination</keyword>
<dbReference type="InterPro" id="IPR013762">
    <property type="entry name" value="Integrase-like_cat_sf"/>
</dbReference>
<dbReference type="Pfam" id="PF00589">
    <property type="entry name" value="Phage_integrase"/>
    <property type="match status" value="1"/>
</dbReference>
<dbReference type="PROSITE" id="PS51898">
    <property type="entry name" value="TYR_RECOMBINASE"/>
    <property type="match status" value="1"/>
</dbReference>
<reference evidence="6 7" key="1">
    <citation type="journal article" date="2016" name="Genome Announc.">
        <title>First Complete Genome Sequence of a Subdivision 6 Acidobacterium Strain.</title>
        <authorList>
            <person name="Huang S."/>
            <person name="Vieira S."/>
            <person name="Bunk B."/>
            <person name="Riedel T."/>
            <person name="Sproer C."/>
            <person name="Overmann J."/>
        </authorList>
    </citation>
    <scope>NUCLEOTIDE SEQUENCE [LARGE SCALE GENOMIC DNA]</scope>
    <source>
        <strain evidence="7">DSM 100886 HEG_-6_39</strain>
    </source>
</reference>
<dbReference type="InterPro" id="IPR002104">
    <property type="entry name" value="Integrase_catalytic"/>
</dbReference>
<dbReference type="InterPro" id="IPR010998">
    <property type="entry name" value="Integrase_recombinase_N"/>
</dbReference>
<dbReference type="InterPro" id="IPR025166">
    <property type="entry name" value="Integrase_DNA_bind_dom"/>
</dbReference>
<keyword evidence="7" id="KW-1185">Reference proteome</keyword>
<dbReference type="PANTHER" id="PTHR30629">
    <property type="entry name" value="PROPHAGE INTEGRASE"/>
    <property type="match status" value="1"/>
</dbReference>
<protein>
    <submittedName>
        <fullName evidence="6">Tyrosine recombinase XerD</fullName>
    </submittedName>
</protein>
<gene>
    <name evidence="6" type="primary">xerD_1</name>
    <name evidence="6" type="ORF">LuPra_03243</name>
</gene>
<dbReference type="GO" id="GO:0015074">
    <property type="term" value="P:DNA integration"/>
    <property type="evidence" value="ECO:0007669"/>
    <property type="project" value="UniProtKB-KW"/>
</dbReference>
<dbReference type="Gene3D" id="1.10.443.10">
    <property type="entry name" value="Intergrase catalytic core"/>
    <property type="match status" value="1"/>
</dbReference>
<dbReference type="AlphaFoldDB" id="A0A143PNM5"/>
<reference evidence="7" key="2">
    <citation type="submission" date="2016-04" db="EMBL/GenBank/DDBJ databases">
        <title>First Complete Genome Sequence of a Subdivision 6 Acidobacterium.</title>
        <authorList>
            <person name="Huang S."/>
            <person name="Vieira S."/>
            <person name="Bunk B."/>
            <person name="Riedel T."/>
            <person name="Sproeer C."/>
            <person name="Overmann J."/>
        </authorList>
    </citation>
    <scope>NUCLEOTIDE SEQUENCE [LARGE SCALE GENOMIC DNA]</scope>
    <source>
        <strain evidence="7">DSM 100886 HEG_-6_39</strain>
    </source>
</reference>
<dbReference type="STRING" id="1855912.LuPra_03243"/>
<dbReference type="GO" id="GO:0003677">
    <property type="term" value="F:DNA binding"/>
    <property type="evidence" value="ECO:0007669"/>
    <property type="project" value="UniProtKB-KW"/>
</dbReference>
<organism evidence="6 7">
    <name type="scientific">Luteitalea pratensis</name>
    <dbReference type="NCBI Taxonomy" id="1855912"/>
    <lineage>
        <taxon>Bacteria</taxon>
        <taxon>Pseudomonadati</taxon>
        <taxon>Acidobacteriota</taxon>
        <taxon>Vicinamibacteria</taxon>
        <taxon>Vicinamibacterales</taxon>
        <taxon>Vicinamibacteraceae</taxon>
        <taxon>Luteitalea</taxon>
    </lineage>
</organism>
<dbReference type="Pfam" id="PF24624">
    <property type="entry name" value="Int_N"/>
    <property type="match status" value="1"/>
</dbReference>
<evidence type="ECO:0000313" key="6">
    <source>
        <dbReference type="EMBL" id="AMY10016.1"/>
    </source>
</evidence>
<dbReference type="InterPro" id="IPR038488">
    <property type="entry name" value="Integrase_DNA-bd_sf"/>
</dbReference>
<dbReference type="InterPro" id="IPR057084">
    <property type="entry name" value="Int_N"/>
</dbReference>